<dbReference type="Proteomes" id="UP001153954">
    <property type="component" value="Unassembled WGS sequence"/>
</dbReference>
<protein>
    <submittedName>
        <fullName evidence="2">Uncharacterized protein</fullName>
    </submittedName>
</protein>
<sequence length="180" mass="19920">MANGALLICVISIVLHGIVAKYIIKTKIDSTSYDEDTKIYSNATNITKLITDEKNDTEVISTTTITGVNINDEVNTTESNFNHKKCELVNVTVDIPSYESKQLQSTYLNNMFTGVTMNLIHDDVSIDNLEADGVSLYDLVKSNCGSAKICPNVMRNWSNSNTITIGFLSAYGWSQVRFCI</sequence>
<organism evidence="2 3">
    <name type="scientific">Euphydryas editha</name>
    <name type="common">Edith's checkerspot</name>
    <dbReference type="NCBI Taxonomy" id="104508"/>
    <lineage>
        <taxon>Eukaryota</taxon>
        <taxon>Metazoa</taxon>
        <taxon>Ecdysozoa</taxon>
        <taxon>Arthropoda</taxon>
        <taxon>Hexapoda</taxon>
        <taxon>Insecta</taxon>
        <taxon>Pterygota</taxon>
        <taxon>Neoptera</taxon>
        <taxon>Endopterygota</taxon>
        <taxon>Lepidoptera</taxon>
        <taxon>Glossata</taxon>
        <taxon>Ditrysia</taxon>
        <taxon>Papilionoidea</taxon>
        <taxon>Nymphalidae</taxon>
        <taxon>Nymphalinae</taxon>
        <taxon>Euphydryas</taxon>
    </lineage>
</organism>
<accession>A0AAU9VBU5</accession>
<comment type="caution">
    <text evidence="2">The sequence shown here is derived from an EMBL/GenBank/DDBJ whole genome shotgun (WGS) entry which is preliminary data.</text>
</comment>
<proteinExistence type="predicted"/>
<keyword evidence="1" id="KW-0732">Signal</keyword>
<evidence type="ECO:0000313" key="2">
    <source>
        <dbReference type="EMBL" id="CAH2106746.1"/>
    </source>
</evidence>
<evidence type="ECO:0000313" key="3">
    <source>
        <dbReference type="Proteomes" id="UP001153954"/>
    </source>
</evidence>
<name>A0AAU9VBU5_EUPED</name>
<dbReference type="EMBL" id="CAKOGL010000029">
    <property type="protein sequence ID" value="CAH2106746.1"/>
    <property type="molecule type" value="Genomic_DNA"/>
</dbReference>
<feature type="chain" id="PRO_5043516060" evidence="1">
    <location>
        <begin position="21"/>
        <end position="180"/>
    </location>
</feature>
<dbReference type="AlphaFoldDB" id="A0AAU9VBU5"/>
<evidence type="ECO:0000256" key="1">
    <source>
        <dbReference type="SAM" id="SignalP"/>
    </source>
</evidence>
<reference evidence="2" key="1">
    <citation type="submission" date="2022-03" db="EMBL/GenBank/DDBJ databases">
        <authorList>
            <person name="Tunstrom K."/>
        </authorList>
    </citation>
    <scope>NUCLEOTIDE SEQUENCE</scope>
</reference>
<gene>
    <name evidence="2" type="ORF">EEDITHA_LOCUS20840</name>
</gene>
<feature type="signal peptide" evidence="1">
    <location>
        <begin position="1"/>
        <end position="20"/>
    </location>
</feature>
<keyword evidence="3" id="KW-1185">Reference proteome</keyword>